<dbReference type="SUPFAM" id="SSF54909">
    <property type="entry name" value="Dimeric alpha+beta barrel"/>
    <property type="match status" value="1"/>
</dbReference>
<dbReference type="Pfam" id="PF01037">
    <property type="entry name" value="AsnC_trans_reg"/>
    <property type="match status" value="1"/>
</dbReference>
<dbReference type="Proteomes" id="UP000036908">
    <property type="component" value="Unassembled WGS sequence"/>
</dbReference>
<dbReference type="InterPro" id="IPR011008">
    <property type="entry name" value="Dimeric_a/b-barrel"/>
</dbReference>
<dbReference type="GO" id="GO:0006355">
    <property type="term" value="P:regulation of DNA-templated transcription"/>
    <property type="evidence" value="ECO:0007669"/>
    <property type="project" value="UniProtKB-ARBA"/>
</dbReference>
<evidence type="ECO:0000259" key="4">
    <source>
        <dbReference type="PROSITE" id="PS50956"/>
    </source>
</evidence>
<evidence type="ECO:0000313" key="5">
    <source>
        <dbReference type="EMBL" id="KOF02917.1"/>
    </source>
</evidence>
<dbReference type="InterPro" id="IPR019885">
    <property type="entry name" value="Tscrpt_reg_HTH_AsnC-type_CS"/>
</dbReference>
<dbReference type="FunFam" id="1.10.10.10:FF:000186">
    <property type="entry name" value="AsnC family transcriptional regulator"/>
    <property type="match status" value="1"/>
</dbReference>
<keyword evidence="3" id="KW-0804">Transcription</keyword>
<evidence type="ECO:0000256" key="1">
    <source>
        <dbReference type="ARBA" id="ARBA00023015"/>
    </source>
</evidence>
<dbReference type="OrthoDB" id="9800326at2"/>
<dbReference type="GO" id="GO:0043200">
    <property type="term" value="P:response to amino acid"/>
    <property type="evidence" value="ECO:0007669"/>
    <property type="project" value="TreeGrafter"/>
</dbReference>
<proteinExistence type="predicted"/>
<dbReference type="Pfam" id="PF13404">
    <property type="entry name" value="HTH_AsnC-type"/>
    <property type="match status" value="1"/>
</dbReference>
<dbReference type="PANTHER" id="PTHR30154:SF53">
    <property type="entry name" value="HTH-TYPE TRANSCRIPTIONAL REGULATOR LRPC"/>
    <property type="match status" value="1"/>
</dbReference>
<dbReference type="PROSITE" id="PS50956">
    <property type="entry name" value="HTH_ASNC_2"/>
    <property type="match status" value="1"/>
</dbReference>
<dbReference type="RefSeq" id="WP_053223333.1">
    <property type="nucleotide sequence ID" value="NZ_JSVA01000009.1"/>
</dbReference>
<accession>A0A0L8AL18</accession>
<keyword evidence="6" id="KW-1185">Reference proteome</keyword>
<dbReference type="Gene3D" id="1.10.10.10">
    <property type="entry name" value="Winged helix-like DNA-binding domain superfamily/Winged helix DNA-binding domain"/>
    <property type="match status" value="1"/>
</dbReference>
<reference evidence="6" key="1">
    <citation type="submission" date="2014-11" db="EMBL/GenBank/DDBJ databases">
        <title>Genome sequencing of Roseivirga sp. D-25.</title>
        <authorList>
            <person name="Selvaratnam C."/>
            <person name="Thevarajoo S."/>
            <person name="Goh K.M."/>
            <person name="Eee R."/>
            <person name="Chan K.-G."/>
            <person name="Chong C.S."/>
        </authorList>
    </citation>
    <scope>NUCLEOTIDE SEQUENCE [LARGE SCALE GENOMIC DNA]</scope>
    <source>
        <strain evidence="6">D-25</strain>
    </source>
</reference>
<dbReference type="PANTHER" id="PTHR30154">
    <property type="entry name" value="LEUCINE-RESPONSIVE REGULATORY PROTEIN"/>
    <property type="match status" value="1"/>
</dbReference>
<organism evidence="5 6">
    <name type="scientific">Roseivirga seohaensis subsp. aquiponti</name>
    <dbReference type="NCBI Taxonomy" id="1566026"/>
    <lineage>
        <taxon>Bacteria</taxon>
        <taxon>Pseudomonadati</taxon>
        <taxon>Bacteroidota</taxon>
        <taxon>Cytophagia</taxon>
        <taxon>Cytophagales</taxon>
        <taxon>Roseivirgaceae</taxon>
        <taxon>Roseivirga</taxon>
    </lineage>
</organism>
<dbReference type="PROSITE" id="PS00519">
    <property type="entry name" value="HTH_ASNC_1"/>
    <property type="match status" value="1"/>
</dbReference>
<dbReference type="AlphaFoldDB" id="A0A0L8AL18"/>
<gene>
    <name evidence="5" type="ORF">OB69_08720</name>
</gene>
<dbReference type="PATRIC" id="fig|1566026.4.peg.3577"/>
<dbReference type="Gene3D" id="3.30.70.920">
    <property type="match status" value="1"/>
</dbReference>
<protein>
    <submittedName>
        <fullName evidence="5">ArsR family transcriptional regulator</fullName>
    </submittedName>
</protein>
<comment type="caution">
    <text evidence="5">The sequence shown here is derived from an EMBL/GenBank/DDBJ whole genome shotgun (WGS) entry which is preliminary data.</text>
</comment>
<dbReference type="SUPFAM" id="SSF46785">
    <property type="entry name" value="Winged helix' DNA-binding domain"/>
    <property type="match status" value="1"/>
</dbReference>
<evidence type="ECO:0000256" key="3">
    <source>
        <dbReference type="ARBA" id="ARBA00023163"/>
    </source>
</evidence>
<dbReference type="EMBL" id="JSVA01000009">
    <property type="protein sequence ID" value="KOF02917.1"/>
    <property type="molecule type" value="Genomic_DNA"/>
</dbReference>
<keyword evidence="2" id="KW-0238">DNA-binding</keyword>
<dbReference type="InterPro" id="IPR036390">
    <property type="entry name" value="WH_DNA-bd_sf"/>
</dbReference>
<dbReference type="GO" id="GO:0005829">
    <property type="term" value="C:cytosol"/>
    <property type="evidence" value="ECO:0007669"/>
    <property type="project" value="TreeGrafter"/>
</dbReference>
<evidence type="ECO:0000256" key="2">
    <source>
        <dbReference type="ARBA" id="ARBA00023125"/>
    </source>
</evidence>
<dbReference type="PRINTS" id="PR00033">
    <property type="entry name" value="HTHASNC"/>
</dbReference>
<dbReference type="InterPro" id="IPR000485">
    <property type="entry name" value="AsnC-type_HTH_dom"/>
</dbReference>
<dbReference type="InterPro" id="IPR036388">
    <property type="entry name" value="WH-like_DNA-bd_sf"/>
</dbReference>
<keyword evidence="1" id="KW-0805">Transcription regulation</keyword>
<feature type="domain" description="HTH asnC-type" evidence="4">
    <location>
        <begin position="2"/>
        <end position="63"/>
    </location>
</feature>
<dbReference type="InterPro" id="IPR019887">
    <property type="entry name" value="Tscrpt_reg_AsnC/Lrp_C"/>
</dbReference>
<evidence type="ECO:0000313" key="6">
    <source>
        <dbReference type="Proteomes" id="UP000036908"/>
    </source>
</evidence>
<dbReference type="InterPro" id="IPR011991">
    <property type="entry name" value="ArsR-like_HTH"/>
</dbReference>
<dbReference type="SMART" id="SM00344">
    <property type="entry name" value="HTH_ASNC"/>
    <property type="match status" value="1"/>
</dbReference>
<dbReference type="GO" id="GO:0043565">
    <property type="term" value="F:sequence-specific DNA binding"/>
    <property type="evidence" value="ECO:0007669"/>
    <property type="project" value="InterPro"/>
</dbReference>
<dbReference type="CDD" id="cd00090">
    <property type="entry name" value="HTH_ARSR"/>
    <property type="match status" value="1"/>
</dbReference>
<sequence length="149" mass="16934">MIDVLDLKILKVLEKNSRLSFAEIGRLVGLSPSATRERVQKLEEKGVISNYTVEINSRLLGYDIEAFISVKVFHGKLKSFLSVVGTYPEVKRAYRITGGQNVQLEIIAKDRLQLQKLIDKIMEYGDTLTQLILSEVEIDKEKTTYTISK</sequence>
<dbReference type="InterPro" id="IPR019888">
    <property type="entry name" value="Tscrpt_reg_AsnC-like"/>
</dbReference>
<name>A0A0L8AL18_9BACT</name>